<gene>
    <name evidence="2" type="ORF">LDG_8311</name>
</gene>
<protein>
    <recommendedName>
        <fullName evidence="4">Bile acid beta-glucosidase</fullName>
    </recommendedName>
</protein>
<evidence type="ECO:0000313" key="3">
    <source>
        <dbReference type="Proteomes" id="UP000002770"/>
    </source>
</evidence>
<dbReference type="Proteomes" id="UP000002770">
    <property type="component" value="Unassembled WGS sequence"/>
</dbReference>
<dbReference type="EMBL" id="JH413846">
    <property type="protein sequence ID" value="EHL29721.1"/>
    <property type="molecule type" value="Genomic_DNA"/>
</dbReference>
<organism evidence="2 3">
    <name type="scientific">Legionella drancourtii LLAP12</name>
    <dbReference type="NCBI Taxonomy" id="658187"/>
    <lineage>
        <taxon>Bacteria</taxon>
        <taxon>Pseudomonadati</taxon>
        <taxon>Pseudomonadota</taxon>
        <taxon>Gammaproteobacteria</taxon>
        <taxon>Legionellales</taxon>
        <taxon>Legionellaceae</taxon>
        <taxon>Legionella</taxon>
    </lineage>
</organism>
<dbReference type="AlphaFoldDB" id="G9ESP0"/>
<feature type="chain" id="PRO_5003521313" description="Bile acid beta-glucosidase" evidence="1">
    <location>
        <begin position="23"/>
        <end position="284"/>
    </location>
</feature>
<evidence type="ECO:0000256" key="1">
    <source>
        <dbReference type="SAM" id="SignalP"/>
    </source>
</evidence>
<keyword evidence="3" id="KW-1185">Reference proteome</keyword>
<dbReference type="NCBIfam" id="TIGR03759">
    <property type="entry name" value="conj_TIGR03759"/>
    <property type="match status" value="1"/>
</dbReference>
<dbReference type="STRING" id="658187.LDG_8311"/>
<dbReference type="InParanoid" id="G9ESP0"/>
<evidence type="ECO:0000313" key="2">
    <source>
        <dbReference type="EMBL" id="EHL29721.1"/>
    </source>
</evidence>
<dbReference type="InterPro" id="IPR022293">
    <property type="entry name" value="Integrating-conj_element"/>
</dbReference>
<reference evidence="2 3" key="1">
    <citation type="journal article" date="2011" name="BMC Genomics">
        <title>Insight into cross-talk between intra-amoebal pathogens.</title>
        <authorList>
            <person name="Gimenez G."/>
            <person name="Bertelli C."/>
            <person name="Moliner C."/>
            <person name="Robert C."/>
            <person name="Raoult D."/>
            <person name="Fournier P.E."/>
            <person name="Greub G."/>
        </authorList>
    </citation>
    <scope>NUCLEOTIDE SEQUENCE [LARGE SCALE GENOMIC DNA]</scope>
    <source>
        <strain evidence="2 3">LLAP12</strain>
    </source>
</reference>
<evidence type="ECO:0008006" key="4">
    <source>
        <dbReference type="Google" id="ProtNLM"/>
    </source>
</evidence>
<name>G9ESP0_9GAMM</name>
<dbReference type="eggNOG" id="COG0695">
    <property type="taxonomic scope" value="Bacteria"/>
</dbReference>
<sequence>MHVMAKKTLILSLLALSTSASAELTIPGIAMHHTNASALAATDKTLAKTGLSVNEDDITSDQDMNALKLTPLQLHDARVWGLTEDEEKRYVFLMQNRSAIYYKGLRQTPIDVLGINARNEAERSHFAELSAQMEAQKVSKNIAWNNAFYKAYNQLFANVPVVGEFDASVFSPTAYKPIILNEGDTLFLFIKTDDAIKTILLALIDAINTSPNTRLHLMILGADDLAIQQWANQNQIPHELVTAGTISLNHGDLNFESLTVTKKVTPLLLLARHGASSLVDLGAF</sequence>
<keyword evidence="1" id="KW-0732">Signal</keyword>
<feature type="signal peptide" evidence="1">
    <location>
        <begin position="1"/>
        <end position="22"/>
    </location>
</feature>
<dbReference type="HOGENOM" id="CLU_975895_0_0_6"/>
<proteinExistence type="predicted"/>
<accession>G9ESP0</accession>